<dbReference type="HOGENOM" id="CLU_1851924_0_0_0"/>
<protein>
    <submittedName>
        <fullName evidence="2">Pentapeptide repeat protein</fullName>
    </submittedName>
</protein>
<sequence>MAYKYVYGALFLLLIFSLNASGRTVGNCQLRPGTQCPGENLMGANLRSANLAEGNFEGARMEAANLMHANFQGANLRGVNFQSAELRSTDFRNAALNGANFRWSRNIESAQFDGANLEEAIWVNGQVCAEGSIGQCRY</sequence>
<dbReference type="SUPFAM" id="SSF141571">
    <property type="entry name" value="Pentapeptide repeat-like"/>
    <property type="match status" value="1"/>
</dbReference>
<dbReference type="OrthoDB" id="7158614at2"/>
<evidence type="ECO:0000313" key="3">
    <source>
        <dbReference type="Proteomes" id="UP000002572"/>
    </source>
</evidence>
<dbReference type="KEGG" id="din:Selin_1141"/>
<keyword evidence="3" id="KW-1185">Reference proteome</keyword>
<dbReference type="Pfam" id="PF00805">
    <property type="entry name" value="Pentapeptide"/>
    <property type="match status" value="1"/>
</dbReference>
<dbReference type="Gene3D" id="2.160.20.80">
    <property type="entry name" value="E3 ubiquitin-protein ligase SopA"/>
    <property type="match status" value="1"/>
</dbReference>
<dbReference type="PANTHER" id="PTHR47485:SF1">
    <property type="entry name" value="THYLAKOID LUMENAL 17.4 KDA PROTEIN, CHLOROPLASTIC"/>
    <property type="match status" value="1"/>
</dbReference>
<reference evidence="2 3" key="1">
    <citation type="submission" date="2010-12" db="EMBL/GenBank/DDBJ databases">
        <title>Complete sequence of Desulfurispirillum indicum S5.</title>
        <authorList>
            <consortium name="US DOE Joint Genome Institute"/>
            <person name="Lucas S."/>
            <person name="Copeland A."/>
            <person name="Lapidus A."/>
            <person name="Cheng J.-F."/>
            <person name="Goodwin L."/>
            <person name="Pitluck S."/>
            <person name="Chertkov O."/>
            <person name="Held B."/>
            <person name="Detter J.C."/>
            <person name="Han C."/>
            <person name="Tapia R."/>
            <person name="Land M."/>
            <person name="Hauser L."/>
            <person name="Kyrpides N."/>
            <person name="Ivanova N."/>
            <person name="Mikhailova N."/>
            <person name="Haggblom M."/>
            <person name="Rauschenbach I."/>
            <person name="Bini E."/>
            <person name="Woyke T."/>
        </authorList>
    </citation>
    <scope>NUCLEOTIDE SEQUENCE [LARGE SCALE GENOMIC DNA]</scope>
    <source>
        <strain evidence="3">ATCC BAA-1389 / DSM 22839 / S5</strain>
    </source>
</reference>
<dbReference type="EMBL" id="CP002432">
    <property type="protein sequence ID" value="ADU65876.1"/>
    <property type="molecule type" value="Genomic_DNA"/>
</dbReference>
<evidence type="ECO:0000313" key="2">
    <source>
        <dbReference type="EMBL" id="ADU65876.1"/>
    </source>
</evidence>
<accession>E6W4A2</accession>
<evidence type="ECO:0000256" key="1">
    <source>
        <dbReference type="ARBA" id="ARBA00022737"/>
    </source>
</evidence>
<dbReference type="AlphaFoldDB" id="E6W4A2"/>
<dbReference type="STRING" id="653733.Selin_1141"/>
<proteinExistence type="predicted"/>
<dbReference type="PANTHER" id="PTHR47485">
    <property type="entry name" value="THYLAKOID LUMENAL 17.4 KDA PROTEIN, CHLOROPLASTIC"/>
    <property type="match status" value="1"/>
</dbReference>
<dbReference type="InterPro" id="IPR001646">
    <property type="entry name" value="5peptide_repeat"/>
</dbReference>
<dbReference type="InParanoid" id="E6W4A2"/>
<gene>
    <name evidence="2" type="ordered locus">Selin_1141</name>
</gene>
<organism evidence="2 3">
    <name type="scientific">Desulfurispirillum indicum (strain ATCC BAA-1389 / DSM 22839 / S5)</name>
    <dbReference type="NCBI Taxonomy" id="653733"/>
    <lineage>
        <taxon>Bacteria</taxon>
        <taxon>Pseudomonadati</taxon>
        <taxon>Chrysiogenota</taxon>
        <taxon>Chrysiogenia</taxon>
        <taxon>Chrysiogenales</taxon>
        <taxon>Chrysiogenaceae</taxon>
        <taxon>Desulfurispirillum</taxon>
    </lineage>
</organism>
<dbReference type="eggNOG" id="COG1357">
    <property type="taxonomic scope" value="Bacteria"/>
</dbReference>
<dbReference type="Proteomes" id="UP000002572">
    <property type="component" value="Chromosome"/>
</dbReference>
<dbReference type="RefSeq" id="WP_013505757.1">
    <property type="nucleotide sequence ID" value="NC_014836.1"/>
</dbReference>
<name>E6W4A2_DESIS</name>
<keyword evidence="1" id="KW-0677">Repeat</keyword>